<dbReference type="InterPro" id="IPR038765">
    <property type="entry name" value="Papain-like_cys_pep_sf"/>
</dbReference>
<keyword evidence="1" id="KW-1133">Transmembrane helix</keyword>
<evidence type="ECO:0000256" key="2">
    <source>
        <dbReference type="SAM" id="SignalP"/>
    </source>
</evidence>
<dbReference type="Gene3D" id="2.60.40.3630">
    <property type="match status" value="2"/>
</dbReference>
<name>A0A938XEF7_9CLOT</name>
<dbReference type="Gene3D" id="2.60.40.10">
    <property type="entry name" value="Immunoglobulins"/>
    <property type="match status" value="1"/>
</dbReference>
<feature type="chain" id="PRO_5037274964" evidence="2">
    <location>
        <begin position="32"/>
        <end position="1743"/>
    </location>
</feature>
<evidence type="ECO:0000256" key="1">
    <source>
        <dbReference type="SAM" id="Phobius"/>
    </source>
</evidence>
<evidence type="ECO:0000313" key="3">
    <source>
        <dbReference type="EMBL" id="MBM6949445.1"/>
    </source>
</evidence>
<keyword evidence="2" id="KW-0732">Signal</keyword>
<organism evidence="3 4">
    <name type="scientific">Mordavella massiliensis</name>
    <dbReference type="NCBI Taxonomy" id="1871024"/>
    <lineage>
        <taxon>Bacteria</taxon>
        <taxon>Bacillati</taxon>
        <taxon>Bacillota</taxon>
        <taxon>Clostridia</taxon>
        <taxon>Eubacteriales</taxon>
        <taxon>Clostridiaceae</taxon>
        <taxon>Mordavella</taxon>
    </lineage>
</organism>
<dbReference type="EMBL" id="JACJKS010000029">
    <property type="protein sequence ID" value="MBM6949445.1"/>
    <property type="molecule type" value="Genomic_DNA"/>
</dbReference>
<proteinExistence type="predicted"/>
<feature type="transmembrane region" description="Helical" evidence="1">
    <location>
        <begin position="1717"/>
        <end position="1737"/>
    </location>
</feature>
<dbReference type="RefSeq" id="WP_204907439.1">
    <property type="nucleotide sequence ID" value="NZ_JACJKS010000029.1"/>
</dbReference>
<dbReference type="PROSITE" id="PS51257">
    <property type="entry name" value="PROKAR_LIPOPROTEIN"/>
    <property type="match status" value="1"/>
</dbReference>
<dbReference type="SUPFAM" id="SSF54001">
    <property type="entry name" value="Cysteine proteinases"/>
    <property type="match status" value="1"/>
</dbReference>
<keyword evidence="1" id="KW-0472">Membrane</keyword>
<accession>A0A938XEF7</accession>
<keyword evidence="1" id="KW-0812">Transmembrane</keyword>
<dbReference type="InterPro" id="IPR013783">
    <property type="entry name" value="Ig-like_fold"/>
</dbReference>
<gene>
    <name evidence="3" type="ORF">H6A20_12470</name>
</gene>
<reference evidence="3" key="1">
    <citation type="submission" date="2020-08" db="EMBL/GenBank/DDBJ databases">
        <authorList>
            <person name="Cejkova D."/>
            <person name="Kubasova T."/>
            <person name="Jahodarova E."/>
            <person name="Rychlik I."/>
        </authorList>
    </citation>
    <scope>NUCLEOTIDE SEQUENCE</scope>
    <source>
        <strain evidence="3">An582</strain>
    </source>
</reference>
<evidence type="ECO:0000313" key="4">
    <source>
        <dbReference type="Proteomes" id="UP000705508"/>
    </source>
</evidence>
<sequence length="1743" mass="186423">MRGRRRRILAFVLSAALACSMMPFSASTVSAEEPAQEQDTEILTETDVIVPEDPGLPDNEELLDGYVMNILGLNSDISTLANYGDKVLNEQEKAIYDQLKTSIAGIAANGGSTEFTFSWTFTYAELGLDGMPSTITDDIKAKISEKIGDINKVIDVLLVDCPYELYWFDKTRGWSAHDLYSWDVKGITLNRVLSLYVSDNYGGNNNEFMVDASRAQSAAAAAAKAKEIVDKYKDASDYQKLLGYKEEICKLTDYNHGAADNAGTPYGDPWQLVYVFDGDKDTTVVCEGYAKAFQYLCDLTKFDTSSIVCYTITGIMAGGTGAGGHMWNIVTMPDGQNYLVDVTNSDDGTIGSDGTLFLAGGNGSVDNGYSFSNKSGYSITYSYDAETTSLYGSGADSILNLASAAYDPDAVTPLSVQLESSEVAYGTDVVLHVTGSPGKGVKVYSGDAEIGDWELVNGALDIELNTLKYGFSPIEDPQEEIYTPGKYTLTVQYADVEVTEAQEVTFTVDYYTDESNPTAYSPTEQSEDYWYKSDVILQPPQGYSIADTAKADTEWGNEITVAGEGEIFKTYYLRNLNTGAIVRGYAKFSIDKTAPTELKADVSVQDTSATVNASAEDTLSGIKSYSLTYDKGGSAAPNIAHQGNGKFSITGMEPQKEYQFTLTVTDKADNTSSITVAVSTSGKLSLAGAVVTVTEADGYVYDGTKKVVSKDNVSVTLNGETVPETEYEVAFGDDLISAGTVTVTVTAKDNSENYTGTAEGSFEIAKRDVTITARDQAITYGETIDEGIGQVEAAGLAKGDAVASVKLSADTSKVTDNGMITVADAEIQNAAKSDVTGNYNIAYKPGKLTVKKAQSSIGFADTYQTTKDYDTKPFAVPTEKELEIKGASYEDVVFTWYDSTGNTALQGAPVDAGTYVLKASIPYSENMTASRAEKQIEIKKITIAESEQFTFPDWPERGYVYDGTAKEPAVVVWIDKEKTVQLPAEEYTVEYVNNVNAGNGAQVVIKSTEYSKNCTIDYTKLFSISPASTSIRLDVPETAVYGEDISLVAVLTGISETDMPTGSVTFTVDQKEYTVDIVNGRAVLPAEKLSGIPAGDYAVAVSYPGKGNYAGAKAEGTLSVQKADPDVGTVTCANDVLYTSTSWKDVQLQMTGSAKGTLSLNETTLQAGTELYTWTFVPEDTDNYNSVTGSIELTVQAVTVDRIEVSGKLEQTEYVYGDTVDLAGVTVTAVYVNGDRKVLTDNEMEIRYEHGAFLWAGDTSVTVAYTEAGETHTAKINGLTVSEKTVEEPDIRLAIPEGGYIYDGTEKEPAVTVYAGGLLIPDSEYTVTYENNVNAGEAKVIVADREGGNFIVNGTASFEIGKAAQAVLAITGMPAGTISYGDVFTLQTSGGSGEGKVTWEVIEGTEFAAISEDGTVTVKGVGPVTVKAVKAADQNYAETYAVWSFDAGKANPDVGDVSYNGETLYSTDDPTGVQLDKTGEAAGTLKLADGTVFELDRTEYVWVFIPEDTEHYNEVSGTIDLAIQANPPAAMKITGTPDRSGYSYGDPFDPTGLTVEITYKNGLVRTIPASALGIVYEQGSFLAVGDESVTVTYAHDGEEVSAVITGLTVTEKKVADPTVELEKDTYIYDGTAKKPGVTVKDGSTVIPADEYTVTYTDNVSVGTASVTITDNEGGNYEIAEKTVTFRIVAKEQSGGQNGSQTGTGGDKAVKTGDSTGIMLWLMLAAMSGFSVAGAYAWRKRRRV</sequence>
<dbReference type="Proteomes" id="UP000705508">
    <property type="component" value="Unassembled WGS sequence"/>
</dbReference>
<protein>
    <submittedName>
        <fullName evidence="3">Ig-like domain repeat protein</fullName>
    </submittedName>
</protein>
<comment type="caution">
    <text evidence="3">The sequence shown here is derived from an EMBL/GenBank/DDBJ whole genome shotgun (WGS) entry which is preliminary data.</text>
</comment>
<reference evidence="3" key="2">
    <citation type="journal article" date="2021" name="Sci. Rep.">
        <title>The distribution of antibiotic resistance genes in chicken gut microbiota commensals.</title>
        <authorList>
            <person name="Juricova H."/>
            <person name="Matiasovicova J."/>
            <person name="Kubasova T."/>
            <person name="Cejkova D."/>
            <person name="Rychlik I."/>
        </authorList>
    </citation>
    <scope>NUCLEOTIDE SEQUENCE</scope>
    <source>
        <strain evidence="3">An582</strain>
    </source>
</reference>
<feature type="signal peptide" evidence="2">
    <location>
        <begin position="1"/>
        <end position="31"/>
    </location>
</feature>